<protein>
    <recommendedName>
        <fullName evidence="1">T6SS Phospholipase effector Tle1-like catalytic domain-containing protein</fullName>
    </recommendedName>
</protein>
<dbReference type="InterPro" id="IPR018712">
    <property type="entry name" value="Tle1-like_cat"/>
</dbReference>
<dbReference type="AlphaFoldDB" id="A0A6A6JVR3"/>
<proteinExistence type="predicted"/>
<feature type="domain" description="T6SS Phospholipase effector Tle1-like catalytic" evidence="1">
    <location>
        <begin position="4"/>
        <end position="272"/>
    </location>
</feature>
<accession>A0A6A6JVR3</accession>
<dbReference type="RefSeq" id="XP_033656678.1">
    <property type="nucleotide sequence ID" value="XM_033795336.1"/>
</dbReference>
<evidence type="ECO:0000313" key="2">
    <source>
        <dbReference type="EMBL" id="KAF2279139.1"/>
    </source>
</evidence>
<dbReference type="EMBL" id="ML986487">
    <property type="protein sequence ID" value="KAF2279139.1"/>
    <property type="molecule type" value="Genomic_DNA"/>
</dbReference>
<gene>
    <name evidence="2" type="ORF">EI97DRAFT_372266</name>
</gene>
<dbReference type="PANTHER" id="PTHR33840:SF16">
    <property type="entry name" value="DUF2235 DOMAIN-CONTAINING PROTEIN"/>
    <property type="match status" value="1"/>
</dbReference>
<dbReference type="PANTHER" id="PTHR33840">
    <property type="match status" value="1"/>
</dbReference>
<name>A0A6A6JVR3_WESOR</name>
<dbReference type="Proteomes" id="UP000800097">
    <property type="component" value="Unassembled WGS sequence"/>
</dbReference>
<dbReference type="OrthoDB" id="59699at2759"/>
<keyword evidence="3" id="KW-1185">Reference proteome</keyword>
<dbReference type="Pfam" id="PF09994">
    <property type="entry name" value="T6SS_Tle1-like_cat"/>
    <property type="match status" value="1"/>
</dbReference>
<evidence type="ECO:0000313" key="3">
    <source>
        <dbReference type="Proteomes" id="UP000800097"/>
    </source>
</evidence>
<reference evidence="2" key="1">
    <citation type="journal article" date="2020" name="Stud. Mycol.">
        <title>101 Dothideomycetes genomes: a test case for predicting lifestyles and emergence of pathogens.</title>
        <authorList>
            <person name="Haridas S."/>
            <person name="Albert R."/>
            <person name="Binder M."/>
            <person name="Bloem J."/>
            <person name="Labutti K."/>
            <person name="Salamov A."/>
            <person name="Andreopoulos B."/>
            <person name="Baker S."/>
            <person name="Barry K."/>
            <person name="Bills G."/>
            <person name="Bluhm B."/>
            <person name="Cannon C."/>
            <person name="Castanera R."/>
            <person name="Culley D."/>
            <person name="Daum C."/>
            <person name="Ezra D."/>
            <person name="Gonzalez J."/>
            <person name="Henrissat B."/>
            <person name="Kuo A."/>
            <person name="Liang C."/>
            <person name="Lipzen A."/>
            <person name="Lutzoni F."/>
            <person name="Magnuson J."/>
            <person name="Mondo S."/>
            <person name="Nolan M."/>
            <person name="Ohm R."/>
            <person name="Pangilinan J."/>
            <person name="Park H.-J."/>
            <person name="Ramirez L."/>
            <person name="Alfaro M."/>
            <person name="Sun H."/>
            <person name="Tritt A."/>
            <person name="Yoshinaga Y."/>
            <person name="Zwiers L.-H."/>
            <person name="Turgeon B."/>
            <person name="Goodwin S."/>
            <person name="Spatafora J."/>
            <person name="Crous P."/>
            <person name="Grigoriev I."/>
        </authorList>
    </citation>
    <scope>NUCLEOTIDE SEQUENCE</scope>
    <source>
        <strain evidence="2">CBS 379.55</strain>
    </source>
</reference>
<organism evidence="2 3">
    <name type="scientific">Westerdykella ornata</name>
    <dbReference type="NCBI Taxonomy" id="318751"/>
    <lineage>
        <taxon>Eukaryota</taxon>
        <taxon>Fungi</taxon>
        <taxon>Dikarya</taxon>
        <taxon>Ascomycota</taxon>
        <taxon>Pezizomycotina</taxon>
        <taxon>Dothideomycetes</taxon>
        <taxon>Pleosporomycetidae</taxon>
        <taxon>Pleosporales</taxon>
        <taxon>Sporormiaceae</taxon>
        <taxon>Westerdykella</taxon>
    </lineage>
</organism>
<sequence length="487" mass="54649">MAPKRIIVFCDGTWCGRETGTTTNILALAQLVGTVRYSTVPGTEPTVVHPIEPRQKNIAAGYQEGVGLNKTFLEYLWDGVTASTIGQECISVYRFLVDNYSSEDDEIWLFGFSRGAYTVRSVAGMINNCGLLKKDQTPPVTDSELSVLCTEVYQTYRSPLPIDHPKSPRCRQLRDDSDHVWQNKRPVRLMVCIDTVGSMGIPRFNAGVGFDWPDFYDHYVSTVVKEMYHAPCLHDRFWIFQPCLAYNDPSTAEVKIHQTWFPGCHYDVGGQSFRFLRRNPVNTLERWLGVLPAALSKPVYPNQVISNLVRRWALTAIRDVEDADGRDLLLDRAIPNIERVIADLTRRIAMPKSQQPLGPTGSGDVYGEASIVGYAPGGLLLAPLVKMGDAVVGALNLVKPGLGGDVRDLVGVKSLLGFWGYTRDRRVPGRMGMVAVADVYPYKEEEVFAKGKDRVVFSVEKNARLDKERYPSRTEENWRVWRRVIGV</sequence>
<dbReference type="GeneID" id="54548511"/>
<evidence type="ECO:0000259" key="1">
    <source>
        <dbReference type="Pfam" id="PF09994"/>
    </source>
</evidence>